<accession>A0A0E3Q2T2</accession>
<keyword evidence="11" id="KW-1185">Reference proteome</keyword>
<keyword evidence="1 10" id="KW-0808">Transferase</keyword>
<name>A0A0E3Q2T2_9EURY</name>
<dbReference type="Proteomes" id="UP000033096">
    <property type="component" value="Chromosome"/>
</dbReference>
<dbReference type="GeneID" id="24808768"/>
<evidence type="ECO:0000256" key="7">
    <source>
        <dbReference type="ARBA" id="ARBA00047943"/>
    </source>
</evidence>
<dbReference type="EMBL" id="CP009520">
    <property type="protein sequence ID" value="AKB42672.1"/>
    <property type="molecule type" value="Genomic_DNA"/>
</dbReference>
<feature type="domain" description="Methyltransferase" evidence="9">
    <location>
        <begin position="71"/>
        <end position="217"/>
    </location>
</feature>
<protein>
    <recommendedName>
        <fullName evidence="5">Arsenite methyltransferase</fullName>
        <ecNumber evidence="4">2.1.1.137</ecNumber>
    </recommendedName>
</protein>
<dbReference type="EC" id="2.1.1.137" evidence="4"/>
<dbReference type="GO" id="GO:0032259">
    <property type="term" value="P:methylation"/>
    <property type="evidence" value="ECO:0007669"/>
    <property type="project" value="UniProtKB-KW"/>
</dbReference>
<dbReference type="SUPFAM" id="SSF53335">
    <property type="entry name" value="S-adenosyl-L-methionine-dependent methyltransferases"/>
    <property type="match status" value="1"/>
</dbReference>
<keyword evidence="2" id="KW-0949">S-adenosyl-L-methionine</keyword>
<proteinExistence type="inferred from homology"/>
<dbReference type="NCBIfam" id="NF008823">
    <property type="entry name" value="PRK11873.1"/>
    <property type="match status" value="1"/>
</dbReference>
<evidence type="ECO:0000256" key="3">
    <source>
        <dbReference type="ARBA" id="ARBA00034487"/>
    </source>
</evidence>
<dbReference type="PATRIC" id="fig|1434123.4.peg.425"/>
<keyword evidence="10" id="KW-0489">Methyltransferase</keyword>
<evidence type="ECO:0000256" key="5">
    <source>
        <dbReference type="ARBA" id="ARBA00034545"/>
    </source>
</evidence>
<evidence type="ECO:0000313" key="11">
    <source>
        <dbReference type="Proteomes" id="UP000033096"/>
    </source>
</evidence>
<dbReference type="InterPro" id="IPR029063">
    <property type="entry name" value="SAM-dependent_MTases_sf"/>
</dbReference>
<dbReference type="PANTHER" id="PTHR43675:SF8">
    <property type="entry name" value="ARSENITE METHYLTRANSFERASE"/>
    <property type="match status" value="1"/>
</dbReference>
<dbReference type="Gene3D" id="3.40.50.150">
    <property type="entry name" value="Vaccinia Virus protein VP39"/>
    <property type="match status" value="1"/>
</dbReference>
<dbReference type="InterPro" id="IPR025714">
    <property type="entry name" value="Methyltranfer_dom"/>
</dbReference>
<dbReference type="GO" id="GO:0030791">
    <property type="term" value="F:arsenite methyltransferase activity"/>
    <property type="evidence" value="ECO:0007669"/>
    <property type="project" value="UniProtKB-EC"/>
</dbReference>
<dbReference type="KEGG" id="mvc:MSVAZ_0403"/>
<evidence type="ECO:0000256" key="4">
    <source>
        <dbReference type="ARBA" id="ARBA00034521"/>
    </source>
</evidence>
<evidence type="ECO:0000256" key="6">
    <source>
        <dbReference type="ARBA" id="ARBA00047941"/>
    </source>
</evidence>
<comment type="catalytic activity">
    <reaction evidence="6">
        <text>arsenic triglutathione + [thioredoxin]-dithiol + S-adenosyl-L-methionine + 2 H2O = methylarsonous acid + [thioredoxin]-disulfide + 3 glutathione + S-adenosyl-L-homocysteine + H(+)</text>
        <dbReference type="Rhea" id="RHEA:69460"/>
        <dbReference type="Rhea" id="RHEA-COMP:10698"/>
        <dbReference type="Rhea" id="RHEA-COMP:10700"/>
        <dbReference type="ChEBI" id="CHEBI:15377"/>
        <dbReference type="ChEBI" id="CHEBI:15378"/>
        <dbReference type="ChEBI" id="CHEBI:17826"/>
        <dbReference type="ChEBI" id="CHEBI:29950"/>
        <dbReference type="ChEBI" id="CHEBI:50058"/>
        <dbReference type="ChEBI" id="CHEBI:57856"/>
        <dbReference type="ChEBI" id="CHEBI:57925"/>
        <dbReference type="ChEBI" id="CHEBI:59789"/>
        <dbReference type="ChEBI" id="CHEBI:183640"/>
        <dbReference type="EC" id="2.1.1.137"/>
    </reaction>
</comment>
<evidence type="ECO:0000256" key="2">
    <source>
        <dbReference type="ARBA" id="ARBA00022691"/>
    </source>
</evidence>
<evidence type="ECO:0000256" key="1">
    <source>
        <dbReference type="ARBA" id="ARBA00022679"/>
    </source>
</evidence>
<dbReference type="Pfam" id="PF13847">
    <property type="entry name" value="Methyltransf_31"/>
    <property type="match status" value="1"/>
</dbReference>
<reference evidence="10 11" key="1">
    <citation type="submission" date="2014-07" db="EMBL/GenBank/DDBJ databases">
        <title>Methanogenic archaea and the global carbon cycle.</title>
        <authorList>
            <person name="Henriksen J.R."/>
            <person name="Luke J."/>
            <person name="Reinhart S."/>
            <person name="Benedict M.N."/>
            <person name="Youngblut N.D."/>
            <person name="Metcalf M.E."/>
            <person name="Whitaker R.J."/>
            <person name="Metcalf W.W."/>
        </authorList>
    </citation>
    <scope>NUCLEOTIDE SEQUENCE [LARGE SCALE GENOMIC DNA]</scope>
    <source>
        <strain evidence="10 11">Z-761</strain>
    </source>
</reference>
<sequence>MDASEKKQVIKEKYGKIAMLGGSCCSSGCCGDSSAIDLSKSIGYSENDINAVPDANLGLGCGNPTAFAELKPSDVVLDLGSGAGFDCFLAAQKVGKSGKVIGVDMTQAMVEKAQANSQKYGYTNVEFRLGDIEALPVESGSVDVIISNCVINLAPDKEKVFKEAFRVLKPEGAMYISDMVLLAELPENLKNDKDLLTGCLAGALLKEEYLGLLKRAGFVVEVLNEDLDISKRQYNELPAESLKLKAWK</sequence>
<evidence type="ECO:0000256" key="8">
    <source>
        <dbReference type="ARBA" id="ARBA00048428"/>
    </source>
</evidence>
<gene>
    <name evidence="10" type="ORF">MSVAZ_0403</name>
</gene>
<evidence type="ECO:0000259" key="9">
    <source>
        <dbReference type="Pfam" id="PF13847"/>
    </source>
</evidence>
<dbReference type="InterPro" id="IPR026669">
    <property type="entry name" value="Arsenite_MeTrfase-like"/>
</dbReference>
<dbReference type="STRING" id="1434123.MSVAZ_0403"/>
<dbReference type="CDD" id="cd02440">
    <property type="entry name" value="AdoMet_MTases"/>
    <property type="match status" value="1"/>
</dbReference>
<organism evidence="10 11">
    <name type="scientific">Methanosarcina vacuolata Z-761</name>
    <dbReference type="NCBI Taxonomy" id="1434123"/>
    <lineage>
        <taxon>Archaea</taxon>
        <taxon>Methanobacteriati</taxon>
        <taxon>Methanobacteriota</taxon>
        <taxon>Stenosarchaea group</taxon>
        <taxon>Methanomicrobia</taxon>
        <taxon>Methanosarcinales</taxon>
        <taxon>Methanosarcinaceae</taxon>
        <taxon>Methanosarcina</taxon>
    </lineage>
</organism>
<dbReference type="RefSeq" id="WP_048117461.1">
    <property type="nucleotide sequence ID" value="NZ_CP009520.1"/>
</dbReference>
<dbReference type="PANTHER" id="PTHR43675">
    <property type="entry name" value="ARSENITE METHYLTRANSFERASE"/>
    <property type="match status" value="1"/>
</dbReference>
<dbReference type="AlphaFoldDB" id="A0A0E3Q2T2"/>
<comment type="catalytic activity">
    <reaction evidence="7">
        <text>arsenic triglutathione + 2 [thioredoxin]-dithiol + 2 S-adenosyl-L-methionine + H2O = dimethylarsinous acid + 2 [thioredoxin]-disulfide + 3 glutathione + 2 S-adenosyl-L-homocysteine + 2 H(+)</text>
        <dbReference type="Rhea" id="RHEA:69464"/>
        <dbReference type="Rhea" id="RHEA-COMP:10698"/>
        <dbReference type="Rhea" id="RHEA-COMP:10700"/>
        <dbReference type="ChEBI" id="CHEBI:15377"/>
        <dbReference type="ChEBI" id="CHEBI:15378"/>
        <dbReference type="ChEBI" id="CHEBI:23808"/>
        <dbReference type="ChEBI" id="CHEBI:29950"/>
        <dbReference type="ChEBI" id="CHEBI:50058"/>
        <dbReference type="ChEBI" id="CHEBI:57856"/>
        <dbReference type="ChEBI" id="CHEBI:57925"/>
        <dbReference type="ChEBI" id="CHEBI:59789"/>
        <dbReference type="ChEBI" id="CHEBI:183640"/>
        <dbReference type="EC" id="2.1.1.137"/>
    </reaction>
</comment>
<comment type="catalytic activity">
    <reaction evidence="8">
        <text>arsenic triglutathione + 3 [thioredoxin]-dithiol + 3 S-adenosyl-L-methionine = trimethylarsine + 3 [thioredoxin]-disulfide + 3 glutathione + 3 S-adenosyl-L-homocysteine + 3 H(+)</text>
        <dbReference type="Rhea" id="RHEA:69432"/>
        <dbReference type="Rhea" id="RHEA-COMP:10698"/>
        <dbReference type="Rhea" id="RHEA-COMP:10700"/>
        <dbReference type="ChEBI" id="CHEBI:15378"/>
        <dbReference type="ChEBI" id="CHEBI:27130"/>
        <dbReference type="ChEBI" id="CHEBI:29950"/>
        <dbReference type="ChEBI" id="CHEBI:50058"/>
        <dbReference type="ChEBI" id="CHEBI:57856"/>
        <dbReference type="ChEBI" id="CHEBI:57925"/>
        <dbReference type="ChEBI" id="CHEBI:59789"/>
        <dbReference type="ChEBI" id="CHEBI:183640"/>
        <dbReference type="EC" id="2.1.1.137"/>
    </reaction>
</comment>
<comment type="similarity">
    <text evidence="3">Belongs to the methyltransferase superfamily. Arsenite methyltransferase family.</text>
</comment>
<dbReference type="HOGENOM" id="CLU_052868_1_1_2"/>
<evidence type="ECO:0000313" key="10">
    <source>
        <dbReference type="EMBL" id="AKB42672.1"/>
    </source>
</evidence>